<dbReference type="PANTHER" id="PTHR30173">
    <property type="entry name" value="SIGMA 19 FACTOR"/>
    <property type="match status" value="1"/>
</dbReference>
<dbReference type="NCBIfam" id="TIGR02937">
    <property type="entry name" value="sigma70-ECF"/>
    <property type="match status" value="1"/>
</dbReference>
<keyword evidence="9" id="KW-1185">Reference proteome</keyword>
<dbReference type="OrthoDB" id="3672769at2"/>
<dbReference type="Gene3D" id="1.10.1740.10">
    <property type="match status" value="1"/>
</dbReference>
<evidence type="ECO:0000313" key="8">
    <source>
        <dbReference type="EMBL" id="RAW18610.1"/>
    </source>
</evidence>
<dbReference type="NCBIfam" id="NF007214">
    <property type="entry name" value="PRK09636.1"/>
    <property type="match status" value="1"/>
</dbReference>
<gene>
    <name evidence="8" type="ORF">DPM12_00535</name>
</gene>
<reference evidence="8 9" key="1">
    <citation type="submission" date="2018-06" db="EMBL/GenBank/DDBJ databases">
        <title>Phytoactinopolyspora halophila sp. nov., a novel halophilic actinomycete isolated from a saline soil in China.</title>
        <authorList>
            <person name="Tang S.-K."/>
        </authorList>
    </citation>
    <scope>NUCLEOTIDE SEQUENCE [LARGE SCALE GENOMIC DNA]</scope>
    <source>
        <strain evidence="8 9">YIM 96934</strain>
    </source>
</reference>
<name>A0A329R215_9ACTN</name>
<dbReference type="Gene3D" id="1.10.10.10">
    <property type="entry name" value="Winged helix-like DNA-binding domain superfamily/Winged helix DNA-binding domain"/>
    <property type="match status" value="1"/>
</dbReference>
<dbReference type="InterPro" id="IPR013325">
    <property type="entry name" value="RNA_pol_sigma_r2"/>
</dbReference>
<dbReference type="InterPro" id="IPR032710">
    <property type="entry name" value="NTF2-like_dom_sf"/>
</dbReference>
<evidence type="ECO:0000313" key="9">
    <source>
        <dbReference type="Proteomes" id="UP000250462"/>
    </source>
</evidence>
<dbReference type="SUPFAM" id="SSF88946">
    <property type="entry name" value="Sigma2 domain of RNA polymerase sigma factors"/>
    <property type="match status" value="1"/>
</dbReference>
<comment type="subunit">
    <text evidence="2">Interacts transiently with the RNA polymerase catalytic core formed by RpoA, RpoB, RpoC and RpoZ (2 alpha, 1 beta, 1 beta' and 1 omega subunit) to form the RNA polymerase holoenzyme that can initiate transcription.</text>
</comment>
<evidence type="ECO:0000256" key="5">
    <source>
        <dbReference type="ARBA" id="ARBA00023163"/>
    </source>
</evidence>
<dbReference type="InterPro" id="IPR036388">
    <property type="entry name" value="WH-like_DNA-bd_sf"/>
</dbReference>
<organism evidence="8 9">
    <name type="scientific">Phytoactinopolyspora halophila</name>
    <dbReference type="NCBI Taxonomy" id="1981511"/>
    <lineage>
        <taxon>Bacteria</taxon>
        <taxon>Bacillati</taxon>
        <taxon>Actinomycetota</taxon>
        <taxon>Actinomycetes</taxon>
        <taxon>Jiangellales</taxon>
        <taxon>Jiangellaceae</taxon>
        <taxon>Phytoactinopolyspora</taxon>
    </lineage>
</organism>
<dbReference type="AlphaFoldDB" id="A0A329R215"/>
<dbReference type="Pfam" id="PF04542">
    <property type="entry name" value="Sigma70_r2"/>
    <property type="match status" value="1"/>
</dbReference>
<keyword evidence="5" id="KW-0804">Transcription</keyword>
<evidence type="ECO:0000256" key="3">
    <source>
        <dbReference type="ARBA" id="ARBA00023015"/>
    </source>
</evidence>
<feature type="domain" description="RNA polymerase sigma-70 region 2" evidence="6">
    <location>
        <begin position="2"/>
        <end position="59"/>
    </location>
</feature>
<evidence type="ECO:0000259" key="6">
    <source>
        <dbReference type="Pfam" id="PF04542"/>
    </source>
</evidence>
<protein>
    <submittedName>
        <fullName evidence="8">RNA polymerase subunit sigma</fullName>
    </submittedName>
</protein>
<evidence type="ECO:0000259" key="7">
    <source>
        <dbReference type="Pfam" id="PF08281"/>
    </source>
</evidence>
<feature type="domain" description="RNA polymerase sigma factor 70 region 4 type 2" evidence="7">
    <location>
        <begin position="97"/>
        <end position="145"/>
    </location>
</feature>
<proteinExistence type="inferred from homology"/>
<dbReference type="Gene3D" id="3.10.450.50">
    <property type="match status" value="1"/>
</dbReference>
<dbReference type="PANTHER" id="PTHR30173:SF36">
    <property type="entry name" value="ECF RNA POLYMERASE SIGMA FACTOR SIGJ"/>
    <property type="match status" value="1"/>
</dbReference>
<dbReference type="GO" id="GO:0003677">
    <property type="term" value="F:DNA binding"/>
    <property type="evidence" value="ECO:0007669"/>
    <property type="project" value="InterPro"/>
</dbReference>
<comment type="caution">
    <text evidence="8">The sequence shown here is derived from an EMBL/GenBank/DDBJ whole genome shotgun (WGS) entry which is preliminary data.</text>
</comment>
<sequence length="281" mass="31154">MLFGVAYRLLGSATDADDVLQDAYLRWRDVATAEVREPRRYLTRIVTRLALDRLRARGRHESYVGPWLPEPVTTETLAPDPAETAERRDSAATATLYLMERLDPVERAVFVLRAAFEVPYADIAEIVERDAAHCRQLFHRARDRLADDRRRFAPSRQDHSQLLEHFVQAARRGDLAGLRKVLHDGVVAWSDGGGKASAARNAVIGVEKVARFFAGIYGPDRDVDLEAREINGSPGLVVRGPGRFHVLTFAVSGDVISAVFLVSNPDKLERFGTGPTDAGGR</sequence>
<dbReference type="InterPro" id="IPR052704">
    <property type="entry name" value="ECF_Sigma-70_Domain"/>
</dbReference>
<dbReference type="SUPFAM" id="SSF54427">
    <property type="entry name" value="NTF2-like"/>
    <property type="match status" value="1"/>
</dbReference>
<evidence type="ECO:0000256" key="4">
    <source>
        <dbReference type="ARBA" id="ARBA00023082"/>
    </source>
</evidence>
<keyword evidence="4" id="KW-0731">Sigma factor</keyword>
<keyword evidence="3" id="KW-0805">Transcription regulation</keyword>
<dbReference type="InterPro" id="IPR013324">
    <property type="entry name" value="RNA_pol_sigma_r3/r4-like"/>
</dbReference>
<dbReference type="InterPro" id="IPR014284">
    <property type="entry name" value="RNA_pol_sigma-70_dom"/>
</dbReference>
<dbReference type="SUPFAM" id="SSF88659">
    <property type="entry name" value="Sigma3 and sigma4 domains of RNA polymerase sigma factors"/>
    <property type="match status" value="1"/>
</dbReference>
<comment type="similarity">
    <text evidence="1">Belongs to the sigma-70 factor family. ECF subfamily.</text>
</comment>
<dbReference type="Proteomes" id="UP000250462">
    <property type="component" value="Unassembled WGS sequence"/>
</dbReference>
<dbReference type="EMBL" id="QMIG01000001">
    <property type="protein sequence ID" value="RAW18610.1"/>
    <property type="molecule type" value="Genomic_DNA"/>
</dbReference>
<dbReference type="InterPro" id="IPR013249">
    <property type="entry name" value="RNA_pol_sigma70_r4_t2"/>
</dbReference>
<dbReference type="InterPro" id="IPR007627">
    <property type="entry name" value="RNA_pol_sigma70_r2"/>
</dbReference>
<accession>A0A329R215</accession>
<dbReference type="Pfam" id="PF08281">
    <property type="entry name" value="Sigma70_r4_2"/>
    <property type="match status" value="1"/>
</dbReference>
<dbReference type="GO" id="GO:0016987">
    <property type="term" value="F:sigma factor activity"/>
    <property type="evidence" value="ECO:0007669"/>
    <property type="project" value="UniProtKB-KW"/>
</dbReference>
<evidence type="ECO:0000256" key="2">
    <source>
        <dbReference type="ARBA" id="ARBA00011344"/>
    </source>
</evidence>
<evidence type="ECO:0000256" key="1">
    <source>
        <dbReference type="ARBA" id="ARBA00010641"/>
    </source>
</evidence>
<dbReference type="GO" id="GO:0006352">
    <property type="term" value="P:DNA-templated transcription initiation"/>
    <property type="evidence" value="ECO:0007669"/>
    <property type="project" value="InterPro"/>
</dbReference>